<dbReference type="STRING" id="205917.A0A4Y9YX85"/>
<dbReference type="EMBL" id="SEOQ01000313">
    <property type="protein sequence ID" value="TFY65739.1"/>
    <property type="molecule type" value="Genomic_DNA"/>
</dbReference>
<dbReference type="Pfam" id="PF00328">
    <property type="entry name" value="His_Phos_2"/>
    <property type="match status" value="1"/>
</dbReference>
<comment type="caution">
    <text evidence="3">The sequence shown here is derived from an EMBL/GenBank/DDBJ whole genome shotgun (WGS) entry which is preliminary data.</text>
</comment>
<keyword evidence="1" id="KW-0378">Hydrolase</keyword>
<keyword evidence="4" id="KW-1185">Reference proteome</keyword>
<protein>
    <recommendedName>
        <fullName evidence="5">Phosphoglycerate mutase-like protein</fullName>
    </recommendedName>
</protein>
<evidence type="ECO:0000256" key="2">
    <source>
        <dbReference type="SAM" id="SignalP"/>
    </source>
</evidence>
<keyword evidence="2" id="KW-0732">Signal</keyword>
<dbReference type="OrthoDB" id="6509975at2759"/>
<dbReference type="InterPro" id="IPR000560">
    <property type="entry name" value="His_Pase_clade-2"/>
</dbReference>
<dbReference type="InterPro" id="IPR029033">
    <property type="entry name" value="His_PPase_superfam"/>
</dbReference>
<dbReference type="PROSITE" id="PS00616">
    <property type="entry name" value="HIS_ACID_PHOSPHAT_1"/>
    <property type="match status" value="1"/>
</dbReference>
<reference evidence="3 4" key="1">
    <citation type="submission" date="2019-02" db="EMBL/GenBank/DDBJ databases">
        <title>Genome sequencing of the rare red list fungi Dentipellis fragilis.</title>
        <authorList>
            <person name="Buettner E."/>
            <person name="Kellner H."/>
        </authorList>
    </citation>
    <scope>NUCLEOTIDE SEQUENCE [LARGE SCALE GENOMIC DNA]</scope>
    <source>
        <strain evidence="3 4">DSM 105465</strain>
    </source>
</reference>
<dbReference type="GO" id="GO:0003993">
    <property type="term" value="F:acid phosphatase activity"/>
    <property type="evidence" value="ECO:0007669"/>
    <property type="project" value="TreeGrafter"/>
</dbReference>
<dbReference type="Proteomes" id="UP000298327">
    <property type="component" value="Unassembled WGS sequence"/>
</dbReference>
<evidence type="ECO:0000256" key="1">
    <source>
        <dbReference type="ARBA" id="ARBA00022801"/>
    </source>
</evidence>
<feature type="chain" id="PRO_5021272308" description="Phosphoglycerate mutase-like protein" evidence="2">
    <location>
        <begin position="18"/>
        <end position="544"/>
    </location>
</feature>
<dbReference type="SUPFAM" id="SSF53254">
    <property type="entry name" value="Phosphoglycerate mutase-like"/>
    <property type="match status" value="1"/>
</dbReference>
<accession>A0A4Y9YX85</accession>
<evidence type="ECO:0008006" key="5">
    <source>
        <dbReference type="Google" id="ProtNLM"/>
    </source>
</evidence>
<dbReference type="PANTHER" id="PTHR20963">
    <property type="entry name" value="MULTIPLE INOSITOL POLYPHOSPHATE PHOSPHATASE-RELATED"/>
    <property type="match status" value="1"/>
</dbReference>
<dbReference type="PANTHER" id="PTHR20963:SF42">
    <property type="entry name" value="PHOSPHOGLYCERATE MUTASE-LIKE PROTEIN"/>
    <property type="match status" value="1"/>
</dbReference>
<dbReference type="AlphaFoldDB" id="A0A4Y9YX85"/>
<dbReference type="CDD" id="cd07061">
    <property type="entry name" value="HP_HAP_like"/>
    <property type="match status" value="1"/>
</dbReference>
<dbReference type="InterPro" id="IPR033379">
    <property type="entry name" value="Acid_Pase_AS"/>
</dbReference>
<evidence type="ECO:0000313" key="3">
    <source>
        <dbReference type="EMBL" id="TFY65739.1"/>
    </source>
</evidence>
<sequence>MVRGIWLSLSAVPFVAGAVIQEVLQDLRPKASSWAGSTTAFVFPPANVTATIPDPNFPDATQIDEFGPTATGDEAASIETAPSIAKVDSIFPLIRPGSRKSSDFEVLRHLGSLTPIVSNDADTFGLPHSSPVIPDECKLKQAYLLHRHGARYPPEGAEPGLFASKLHAAATGAGFSATGPLAFLNEWTYKLGAEILTPFGRKQLYDLGVGFRVSYGFLADAGTSTERMVDSALQFAAGFFGVQSYQTSYHQQIDINAHGFNTTLAPFRTCSNVFTNVAAYAGQRANEWARIYTRPIIKRLSKHIKGVDLTSTDVMAMQQACAYETVALGYSSFCGLFKKNEWKEFEYYDALIFWYAFGPGGPATAAQGVGWVQELLSRLTQTRITNFDSSVNSTLASSNITFPLNQPIYVDATHDIVVSSILVAMNFTSLAASGPLPSTYMPDDQSWITSQIVPFATRLVGQVLSCHADDEPTHIRFMLNDAVLPMTGIKGCKANKHGLCAFDDFITGMQARVDEIDFQFDCFANYTIPVHDSIVDGRFPQHLR</sequence>
<gene>
    <name evidence="3" type="ORF">EVG20_g5356</name>
</gene>
<proteinExistence type="predicted"/>
<organism evidence="3 4">
    <name type="scientific">Dentipellis fragilis</name>
    <dbReference type="NCBI Taxonomy" id="205917"/>
    <lineage>
        <taxon>Eukaryota</taxon>
        <taxon>Fungi</taxon>
        <taxon>Dikarya</taxon>
        <taxon>Basidiomycota</taxon>
        <taxon>Agaricomycotina</taxon>
        <taxon>Agaricomycetes</taxon>
        <taxon>Russulales</taxon>
        <taxon>Hericiaceae</taxon>
        <taxon>Dentipellis</taxon>
    </lineage>
</organism>
<name>A0A4Y9YX85_9AGAM</name>
<dbReference type="Gene3D" id="3.40.50.1240">
    <property type="entry name" value="Phosphoglycerate mutase-like"/>
    <property type="match status" value="1"/>
</dbReference>
<feature type="signal peptide" evidence="2">
    <location>
        <begin position="1"/>
        <end position="17"/>
    </location>
</feature>
<evidence type="ECO:0000313" key="4">
    <source>
        <dbReference type="Proteomes" id="UP000298327"/>
    </source>
</evidence>